<dbReference type="NCBIfam" id="TIGR00254">
    <property type="entry name" value="GGDEF"/>
    <property type="match status" value="1"/>
</dbReference>
<evidence type="ECO:0000313" key="1">
    <source>
        <dbReference type="EMBL" id="ARQ00993.1"/>
    </source>
</evidence>
<dbReference type="CDD" id="cd01948">
    <property type="entry name" value="EAL"/>
    <property type="match status" value="1"/>
</dbReference>
<sequence length="646" mass="70505">MLLQLQNTILEMVARGDPLQATIDRLCREVELLVPDIICSVLTVDQAGLLHPLSSPSLPDHYSSALDGVEIGPSRGSCGTAAYRREPVAVVDVETDPLWADYKNLILPLGLVACWSTPICSGHGRVLGTFAFYYRERRGPSPFEQEIVTTCVHLCVIALDRHERVSERHRLAYTDALTGLGNRANFNSTALQLSSDRCSSWGLLLVDIDNLKVVNDSFGHEAGDDLIRCIGGRIGAIASTDRAFRLGGDEFAVIVQAQQGTPDIDGMADEILAVLKEPAECGGYAIVPKATIGGAVVAADDCGIETVRQNADFALYHAKETNRGKYIGYAPRFRTAMMRRVRAVRDVSAALNDHRIEAYYQPIVRLDTKDIVGVEALCRMRSENGDIIPAAEFYEATSDIHVASELTQHMLATVSQDVRRWLDMGIPFQHVGVNVSSADFYSGHLDEQITRAFQHADVSLEHLVLEVTETVYLGKRDHVVASEIKSLRSKGLQVALDDFGTGYASLTHLLTVPADHIKIDKSFVDQLVRGHASAAIIEGLVSITRKLGIKVVAEGIETPEQAALLKELGCDFGQGYLFARPVDHAVMTDLFLREVRASAPRSRHDESPLQPAANMSSSGEEKLDPPYGKAGIRPARPLVARAARSI</sequence>
<dbReference type="InterPro" id="IPR001633">
    <property type="entry name" value="EAL_dom"/>
</dbReference>
<dbReference type="PANTHER" id="PTHR33121:SF70">
    <property type="entry name" value="SIGNALING PROTEIN YKOW"/>
    <property type="match status" value="1"/>
</dbReference>
<dbReference type="GO" id="GO:0071111">
    <property type="term" value="F:cyclic-guanylate-specific phosphodiesterase activity"/>
    <property type="evidence" value="ECO:0007669"/>
    <property type="project" value="InterPro"/>
</dbReference>
<dbReference type="STRING" id="1235591.CAK95_19255"/>
<dbReference type="Pfam" id="PF01590">
    <property type="entry name" value="GAF"/>
    <property type="match status" value="1"/>
</dbReference>
<dbReference type="InterPro" id="IPR050706">
    <property type="entry name" value="Cyclic-di-GMP_PDE-like"/>
</dbReference>
<proteinExistence type="predicted"/>
<protein>
    <submittedName>
        <fullName evidence="1">Diguanylate cyclase</fullName>
    </submittedName>
</protein>
<dbReference type="InterPro" id="IPR029016">
    <property type="entry name" value="GAF-like_dom_sf"/>
</dbReference>
<dbReference type="Proteomes" id="UP000194137">
    <property type="component" value="Chromosome"/>
</dbReference>
<dbReference type="InterPro" id="IPR003018">
    <property type="entry name" value="GAF"/>
</dbReference>
<dbReference type="Pfam" id="PF00990">
    <property type="entry name" value="GGDEF"/>
    <property type="match status" value="1"/>
</dbReference>
<dbReference type="EMBL" id="CP021112">
    <property type="protein sequence ID" value="ARQ00993.1"/>
    <property type="molecule type" value="Genomic_DNA"/>
</dbReference>
<dbReference type="InterPro" id="IPR035919">
    <property type="entry name" value="EAL_sf"/>
</dbReference>
<dbReference type="Gene3D" id="3.30.70.270">
    <property type="match status" value="1"/>
</dbReference>
<gene>
    <name evidence="1" type="ORF">CAK95_19255</name>
</gene>
<dbReference type="SMART" id="SM00267">
    <property type="entry name" value="GGDEF"/>
    <property type="match status" value="1"/>
</dbReference>
<dbReference type="InterPro" id="IPR029787">
    <property type="entry name" value="Nucleotide_cyclase"/>
</dbReference>
<dbReference type="RefSeq" id="WP_086089387.1">
    <property type="nucleotide sequence ID" value="NZ_CP021112.1"/>
</dbReference>
<dbReference type="SMART" id="SM00065">
    <property type="entry name" value="GAF"/>
    <property type="match status" value="1"/>
</dbReference>
<dbReference type="SUPFAM" id="SSF141868">
    <property type="entry name" value="EAL domain-like"/>
    <property type="match status" value="1"/>
</dbReference>
<dbReference type="SUPFAM" id="SSF55781">
    <property type="entry name" value="GAF domain-like"/>
    <property type="match status" value="1"/>
</dbReference>
<dbReference type="PROSITE" id="PS50883">
    <property type="entry name" value="EAL"/>
    <property type="match status" value="1"/>
</dbReference>
<name>A0A1W6ZUJ7_9HYPH</name>
<organism evidence="1 2">
    <name type="scientific">Pseudorhodoplanes sinuspersici</name>
    <dbReference type="NCBI Taxonomy" id="1235591"/>
    <lineage>
        <taxon>Bacteria</taxon>
        <taxon>Pseudomonadati</taxon>
        <taxon>Pseudomonadota</taxon>
        <taxon>Alphaproteobacteria</taxon>
        <taxon>Hyphomicrobiales</taxon>
        <taxon>Pseudorhodoplanes</taxon>
    </lineage>
</organism>
<dbReference type="OrthoDB" id="9814202at2"/>
<dbReference type="PANTHER" id="PTHR33121">
    <property type="entry name" value="CYCLIC DI-GMP PHOSPHODIESTERASE PDEF"/>
    <property type="match status" value="1"/>
</dbReference>
<dbReference type="SUPFAM" id="SSF55073">
    <property type="entry name" value="Nucleotide cyclase"/>
    <property type="match status" value="1"/>
</dbReference>
<dbReference type="AlphaFoldDB" id="A0A1W6ZUJ7"/>
<accession>A0A1W6ZUJ7</accession>
<dbReference type="SMART" id="SM00052">
    <property type="entry name" value="EAL"/>
    <property type="match status" value="1"/>
</dbReference>
<dbReference type="CDD" id="cd01949">
    <property type="entry name" value="GGDEF"/>
    <property type="match status" value="1"/>
</dbReference>
<dbReference type="Gene3D" id="3.30.450.40">
    <property type="match status" value="1"/>
</dbReference>
<dbReference type="KEGG" id="psin:CAK95_19255"/>
<dbReference type="InterPro" id="IPR043128">
    <property type="entry name" value="Rev_trsase/Diguanyl_cyclase"/>
</dbReference>
<dbReference type="PROSITE" id="PS50887">
    <property type="entry name" value="GGDEF"/>
    <property type="match status" value="1"/>
</dbReference>
<reference evidence="1 2" key="1">
    <citation type="submission" date="2017-05" db="EMBL/GenBank/DDBJ databases">
        <title>Full genome sequence of Pseudorhodoplanes sinuspersici.</title>
        <authorList>
            <person name="Dastgheib S.M.M."/>
            <person name="Shavandi M."/>
            <person name="Tirandaz H."/>
        </authorList>
    </citation>
    <scope>NUCLEOTIDE SEQUENCE [LARGE SCALE GENOMIC DNA]</scope>
    <source>
        <strain evidence="1 2">RIPI110</strain>
    </source>
</reference>
<dbReference type="Gene3D" id="3.20.20.450">
    <property type="entry name" value="EAL domain"/>
    <property type="match status" value="1"/>
</dbReference>
<keyword evidence="2" id="KW-1185">Reference proteome</keyword>
<dbReference type="InterPro" id="IPR000160">
    <property type="entry name" value="GGDEF_dom"/>
</dbReference>
<evidence type="ECO:0000313" key="2">
    <source>
        <dbReference type="Proteomes" id="UP000194137"/>
    </source>
</evidence>
<dbReference type="Pfam" id="PF00563">
    <property type="entry name" value="EAL"/>
    <property type="match status" value="1"/>
</dbReference>